<keyword evidence="4" id="KW-0804">Transcription</keyword>
<evidence type="ECO:0000256" key="2">
    <source>
        <dbReference type="ARBA" id="ARBA00023015"/>
    </source>
</evidence>
<dbReference type="SUPFAM" id="SSF48498">
    <property type="entry name" value="Tetracyclin repressor-like, C-terminal domain"/>
    <property type="match status" value="1"/>
</dbReference>
<sequence>MPYVPSEERRQHFIDAARRIIQEEGLAKATTRRIADAAGAPLGSLHYCFRNKEELFEAVSQRFGDEGLAIAASNITPGMGAVKAAGEILRTLARWISETQNAQVGEFEFLSWAMRSEQNKEIPRRVYTRWVNGLRDIMQAASTGTDGDLDLDLLARAMLALTDGFNLQDRLLSESRITDNMEAIIAGLTAAIDHGAYRRSV</sequence>
<dbReference type="InterPro" id="IPR039538">
    <property type="entry name" value="BetI_C"/>
</dbReference>
<reference evidence="5" key="2">
    <citation type="submission" date="2020-02" db="EMBL/GenBank/DDBJ databases">
        <authorList>
            <person name="Matsumoto Y."/>
            <person name="Motooka D."/>
            <person name="Nakamura S."/>
        </authorList>
    </citation>
    <scope>NUCLEOTIDE SEQUENCE</scope>
    <source>
        <strain evidence="5">JCM 13671</strain>
    </source>
</reference>
<dbReference type="InterPro" id="IPR001647">
    <property type="entry name" value="HTH_TetR"/>
</dbReference>
<evidence type="ECO:0000313" key="6">
    <source>
        <dbReference type="Proteomes" id="UP000466931"/>
    </source>
</evidence>
<evidence type="ECO:0000256" key="4">
    <source>
        <dbReference type="ARBA" id="ARBA00023163"/>
    </source>
</evidence>
<dbReference type="AlphaFoldDB" id="A0A7I7XWK0"/>
<dbReference type="Gene3D" id="1.10.357.10">
    <property type="entry name" value="Tetracycline Repressor, domain 2"/>
    <property type="match status" value="1"/>
</dbReference>
<dbReference type="OrthoDB" id="5242433at2"/>
<dbReference type="InterPro" id="IPR009057">
    <property type="entry name" value="Homeodomain-like_sf"/>
</dbReference>
<dbReference type="RefSeq" id="WP_085151062.1">
    <property type="nucleotide sequence ID" value="NZ_AP022612.1"/>
</dbReference>
<evidence type="ECO:0000256" key="3">
    <source>
        <dbReference type="ARBA" id="ARBA00023125"/>
    </source>
</evidence>
<proteinExistence type="predicted"/>
<keyword evidence="1" id="KW-0678">Repressor</keyword>
<dbReference type="Proteomes" id="UP000466931">
    <property type="component" value="Chromosome"/>
</dbReference>
<accession>A0A7I7XWK0</accession>
<dbReference type="Pfam" id="PF00440">
    <property type="entry name" value="TetR_N"/>
    <property type="match status" value="1"/>
</dbReference>
<dbReference type="Pfam" id="PF13977">
    <property type="entry name" value="TetR_C_6"/>
    <property type="match status" value="1"/>
</dbReference>
<gene>
    <name evidence="5" type="ORF">MCNF_23100</name>
</gene>
<evidence type="ECO:0000313" key="5">
    <source>
        <dbReference type="EMBL" id="BBZ33705.1"/>
    </source>
</evidence>
<keyword evidence="2" id="KW-0805">Transcription regulation</keyword>
<dbReference type="GO" id="GO:0003677">
    <property type="term" value="F:DNA binding"/>
    <property type="evidence" value="ECO:0007669"/>
    <property type="project" value="UniProtKB-UniRule"/>
</dbReference>
<dbReference type="EMBL" id="AP022612">
    <property type="protein sequence ID" value="BBZ33705.1"/>
    <property type="molecule type" value="Genomic_DNA"/>
</dbReference>
<evidence type="ECO:0000256" key="1">
    <source>
        <dbReference type="ARBA" id="ARBA00022491"/>
    </source>
</evidence>
<keyword evidence="6" id="KW-1185">Reference proteome</keyword>
<dbReference type="PRINTS" id="PR00455">
    <property type="entry name" value="HTHTETR"/>
</dbReference>
<keyword evidence="3" id="KW-0238">DNA-binding</keyword>
<dbReference type="PANTHER" id="PTHR47506">
    <property type="entry name" value="TRANSCRIPTIONAL REGULATORY PROTEIN"/>
    <property type="match status" value="1"/>
</dbReference>
<dbReference type="PANTHER" id="PTHR47506:SF6">
    <property type="entry name" value="HTH-TYPE TRANSCRIPTIONAL REPRESSOR NEMR"/>
    <property type="match status" value="1"/>
</dbReference>
<name>A0A7I7XWK0_9MYCO</name>
<organism evidence="5 6">
    <name type="scientific">Mycolicibacterium confluentis</name>
    <dbReference type="NCBI Taxonomy" id="28047"/>
    <lineage>
        <taxon>Bacteria</taxon>
        <taxon>Bacillati</taxon>
        <taxon>Actinomycetota</taxon>
        <taxon>Actinomycetes</taxon>
        <taxon>Mycobacteriales</taxon>
        <taxon>Mycobacteriaceae</taxon>
        <taxon>Mycolicibacterium</taxon>
    </lineage>
</organism>
<dbReference type="SUPFAM" id="SSF46689">
    <property type="entry name" value="Homeodomain-like"/>
    <property type="match status" value="1"/>
</dbReference>
<dbReference type="PROSITE" id="PS50977">
    <property type="entry name" value="HTH_TETR_2"/>
    <property type="match status" value="1"/>
</dbReference>
<reference evidence="5" key="1">
    <citation type="journal article" date="2019" name="Emerg. Microbes Infect.">
        <title>Comprehensive subspecies identification of 175 nontuberculous mycobacteria species based on 7547 genomic profiles.</title>
        <authorList>
            <person name="Matsumoto Y."/>
            <person name="Kinjo T."/>
            <person name="Motooka D."/>
            <person name="Nabeya D."/>
            <person name="Jung N."/>
            <person name="Uechi K."/>
            <person name="Horii T."/>
            <person name="Iida T."/>
            <person name="Fujita J."/>
            <person name="Nakamura S."/>
        </authorList>
    </citation>
    <scope>NUCLEOTIDE SEQUENCE [LARGE SCALE GENOMIC DNA]</scope>
    <source>
        <strain evidence="5">JCM 13671</strain>
    </source>
</reference>
<dbReference type="InterPro" id="IPR036271">
    <property type="entry name" value="Tet_transcr_reg_TetR-rel_C_sf"/>
</dbReference>
<protein>
    <submittedName>
        <fullName evidence="5">Uncharacterized protein</fullName>
    </submittedName>
</protein>